<keyword evidence="2" id="KW-0479">Metal-binding</keyword>
<keyword evidence="7" id="KW-0804">Transcription</keyword>
<evidence type="ECO:0000256" key="6">
    <source>
        <dbReference type="ARBA" id="ARBA00023125"/>
    </source>
</evidence>
<organism evidence="11 12">
    <name type="scientific">Acacia crassicarpa</name>
    <name type="common">northern wattle</name>
    <dbReference type="NCBI Taxonomy" id="499986"/>
    <lineage>
        <taxon>Eukaryota</taxon>
        <taxon>Viridiplantae</taxon>
        <taxon>Streptophyta</taxon>
        <taxon>Embryophyta</taxon>
        <taxon>Tracheophyta</taxon>
        <taxon>Spermatophyta</taxon>
        <taxon>Magnoliopsida</taxon>
        <taxon>eudicotyledons</taxon>
        <taxon>Gunneridae</taxon>
        <taxon>Pentapetalae</taxon>
        <taxon>rosids</taxon>
        <taxon>fabids</taxon>
        <taxon>Fabales</taxon>
        <taxon>Fabaceae</taxon>
        <taxon>Caesalpinioideae</taxon>
        <taxon>mimosoid clade</taxon>
        <taxon>Acacieae</taxon>
        <taxon>Acacia</taxon>
    </lineage>
</organism>
<dbReference type="GO" id="GO:0003677">
    <property type="term" value="F:DNA binding"/>
    <property type="evidence" value="ECO:0007669"/>
    <property type="project" value="UniProtKB-KW"/>
</dbReference>
<dbReference type="InterPro" id="IPR044817">
    <property type="entry name" value="SBP-like"/>
</dbReference>
<evidence type="ECO:0000256" key="4">
    <source>
        <dbReference type="ARBA" id="ARBA00022833"/>
    </source>
</evidence>
<keyword evidence="4" id="KW-0862">Zinc</keyword>
<accession>A0AAE1JAQ9</accession>
<sequence>MDGKVVGELKGNGTFAVESSTTCGSSSVKRSRTPSSGIQQVVSCLVDGCNSDLSKCRDYHRRHKVCELHSKTPKVTVRGQEQRFCQQCSRFHSLEEFDEGKRSCRKRLDGHNRRRRKPPPVPLPSTPARFLAEYPGTGILAFNNSQILPTGPSLSSTWGAPVKAENNDYYVSFKLDDGRNGPIGETLRSEQELEGQTQLSFLQGPKSSTLYGYSATELNLNSNMASDNNNNQKAFSYCARSLLSSITPPETNELALRHMILPNALNMDASEIVSHGYDNTTNSEGMIFGIGSDGSSSSATSHKFFSWE</sequence>
<keyword evidence="3 9" id="KW-0863">Zinc-finger</keyword>
<dbReference type="AlphaFoldDB" id="A0AAE1JAQ9"/>
<dbReference type="Proteomes" id="UP001293593">
    <property type="component" value="Unassembled WGS sequence"/>
</dbReference>
<dbReference type="InterPro" id="IPR036893">
    <property type="entry name" value="SBP_sf"/>
</dbReference>
<dbReference type="EMBL" id="JAWXYG010000008">
    <property type="protein sequence ID" value="KAK4265063.1"/>
    <property type="molecule type" value="Genomic_DNA"/>
</dbReference>
<evidence type="ECO:0000256" key="8">
    <source>
        <dbReference type="ARBA" id="ARBA00023242"/>
    </source>
</evidence>
<evidence type="ECO:0000313" key="12">
    <source>
        <dbReference type="Proteomes" id="UP001293593"/>
    </source>
</evidence>
<keyword evidence="5" id="KW-0805">Transcription regulation</keyword>
<dbReference type="Pfam" id="PF03110">
    <property type="entry name" value="SBP"/>
    <property type="match status" value="1"/>
</dbReference>
<dbReference type="SUPFAM" id="SSF103612">
    <property type="entry name" value="SBT domain"/>
    <property type="match status" value="1"/>
</dbReference>
<evidence type="ECO:0000313" key="11">
    <source>
        <dbReference type="EMBL" id="KAK4265063.1"/>
    </source>
</evidence>
<dbReference type="GO" id="GO:0008270">
    <property type="term" value="F:zinc ion binding"/>
    <property type="evidence" value="ECO:0007669"/>
    <property type="project" value="UniProtKB-KW"/>
</dbReference>
<dbReference type="Gene3D" id="4.10.1100.10">
    <property type="entry name" value="Transcription factor, SBP-box domain"/>
    <property type="match status" value="1"/>
</dbReference>
<proteinExistence type="predicted"/>
<dbReference type="FunFam" id="4.10.1100.10:FF:000001">
    <property type="entry name" value="Squamosa promoter-binding-like protein 14"/>
    <property type="match status" value="1"/>
</dbReference>
<dbReference type="InterPro" id="IPR004333">
    <property type="entry name" value="SBP_dom"/>
</dbReference>
<keyword evidence="12" id="KW-1185">Reference proteome</keyword>
<evidence type="ECO:0000259" key="10">
    <source>
        <dbReference type="PROSITE" id="PS51141"/>
    </source>
</evidence>
<name>A0AAE1JAQ9_9FABA</name>
<evidence type="ECO:0000256" key="1">
    <source>
        <dbReference type="ARBA" id="ARBA00004123"/>
    </source>
</evidence>
<comment type="subcellular location">
    <subcellularLocation>
        <location evidence="1">Nucleus</location>
    </subcellularLocation>
</comment>
<reference evidence="11" key="1">
    <citation type="submission" date="2023-10" db="EMBL/GenBank/DDBJ databases">
        <title>Chromosome-level genome of the transformable northern wattle, Acacia crassicarpa.</title>
        <authorList>
            <person name="Massaro I."/>
            <person name="Sinha N.R."/>
            <person name="Poethig S."/>
            <person name="Leichty A.R."/>
        </authorList>
    </citation>
    <scope>NUCLEOTIDE SEQUENCE</scope>
    <source>
        <strain evidence="11">Acra3RX</strain>
        <tissue evidence="11">Leaf</tissue>
    </source>
</reference>
<gene>
    <name evidence="11" type="ORF">QN277_026165</name>
</gene>
<dbReference type="PANTHER" id="PTHR31251">
    <property type="entry name" value="SQUAMOSA PROMOTER-BINDING-LIKE PROTEIN 4"/>
    <property type="match status" value="1"/>
</dbReference>
<feature type="domain" description="SBP-type" evidence="10">
    <location>
        <begin position="41"/>
        <end position="118"/>
    </location>
</feature>
<keyword evidence="6" id="KW-0238">DNA-binding</keyword>
<dbReference type="PANTHER" id="PTHR31251:SF207">
    <property type="entry name" value="SQUAMOSA PROMOTER-BINDING-LIKE PROTEIN 13A-RELATED"/>
    <property type="match status" value="1"/>
</dbReference>
<keyword evidence="8" id="KW-0539">Nucleus</keyword>
<comment type="caution">
    <text evidence="11">The sequence shown here is derived from an EMBL/GenBank/DDBJ whole genome shotgun (WGS) entry which is preliminary data.</text>
</comment>
<evidence type="ECO:0000256" key="9">
    <source>
        <dbReference type="PROSITE-ProRule" id="PRU00470"/>
    </source>
</evidence>
<evidence type="ECO:0000256" key="2">
    <source>
        <dbReference type="ARBA" id="ARBA00022723"/>
    </source>
</evidence>
<evidence type="ECO:0000256" key="5">
    <source>
        <dbReference type="ARBA" id="ARBA00023015"/>
    </source>
</evidence>
<dbReference type="PROSITE" id="PS51141">
    <property type="entry name" value="ZF_SBP"/>
    <property type="match status" value="1"/>
</dbReference>
<dbReference type="GO" id="GO:0005634">
    <property type="term" value="C:nucleus"/>
    <property type="evidence" value="ECO:0007669"/>
    <property type="project" value="UniProtKB-SubCell"/>
</dbReference>
<protein>
    <recommendedName>
        <fullName evidence="10">SBP-type domain-containing protein</fullName>
    </recommendedName>
</protein>
<evidence type="ECO:0000256" key="7">
    <source>
        <dbReference type="ARBA" id="ARBA00023163"/>
    </source>
</evidence>
<evidence type="ECO:0000256" key="3">
    <source>
        <dbReference type="ARBA" id="ARBA00022771"/>
    </source>
</evidence>